<evidence type="ECO:0000313" key="13">
    <source>
        <dbReference type="Proteomes" id="UP001451606"/>
    </source>
</evidence>
<dbReference type="Gene3D" id="3.40.50.620">
    <property type="entry name" value="HUPs"/>
    <property type="match status" value="1"/>
</dbReference>
<evidence type="ECO:0000256" key="6">
    <source>
        <dbReference type="ARBA" id="ARBA00022840"/>
    </source>
</evidence>
<dbReference type="PANTHER" id="PTHR10890:SF3">
    <property type="entry name" value="CYSTEINE--TRNA LIGASE, CYTOPLASMIC"/>
    <property type="match status" value="1"/>
</dbReference>
<organism evidence="12 13">
    <name type="scientific">Oxyplasma meridianum</name>
    <dbReference type="NCBI Taxonomy" id="3073602"/>
    <lineage>
        <taxon>Archaea</taxon>
        <taxon>Methanobacteriati</taxon>
        <taxon>Thermoplasmatota</taxon>
        <taxon>Thermoplasmata</taxon>
        <taxon>Thermoplasmatales</taxon>
        <taxon>Thermoplasmataceae</taxon>
        <taxon>Oxyplasma</taxon>
    </lineage>
</organism>
<evidence type="ECO:0000256" key="10">
    <source>
        <dbReference type="HAMAP-Rule" id="MF_00041"/>
    </source>
</evidence>
<reference evidence="12 13" key="1">
    <citation type="submission" date="2023-09" db="EMBL/GenBank/DDBJ databases">
        <authorList>
            <person name="Golyshina O.V."/>
            <person name="Lunev E.A."/>
            <person name="Bargiela R."/>
            <person name="Gaines M.C."/>
            <person name="Daum B."/>
            <person name="Bale N.J."/>
            <person name="Koenen M."/>
            <person name="Sinninghe Damst J.S."/>
            <person name="Yakimov M."/>
            <person name="Golyshin P.N."/>
        </authorList>
    </citation>
    <scope>NUCLEOTIDE SEQUENCE [LARGE SCALE GENOMIC DNA]</scope>
    <source>
        <strain evidence="12 13">M1</strain>
    </source>
</reference>
<comment type="subcellular location">
    <subcellularLocation>
        <location evidence="10">Cytoplasm</location>
    </subcellularLocation>
</comment>
<evidence type="ECO:0000256" key="3">
    <source>
        <dbReference type="ARBA" id="ARBA00022723"/>
    </source>
</evidence>
<proteinExistence type="inferred from homology"/>
<keyword evidence="4 10" id="KW-0547">Nucleotide-binding</keyword>
<dbReference type="GO" id="GO:0005524">
    <property type="term" value="F:ATP binding"/>
    <property type="evidence" value="ECO:0007669"/>
    <property type="project" value="UniProtKB-UniRule"/>
</dbReference>
<keyword evidence="2 10" id="KW-0436">Ligase</keyword>
<dbReference type="PANTHER" id="PTHR10890">
    <property type="entry name" value="CYSTEINYL-TRNA SYNTHETASE"/>
    <property type="match status" value="1"/>
</dbReference>
<dbReference type="PRINTS" id="PR00983">
    <property type="entry name" value="TRNASYNTHCYS"/>
</dbReference>
<dbReference type="HAMAP" id="MF_00041">
    <property type="entry name" value="Cys_tRNA_synth"/>
    <property type="match status" value="1"/>
</dbReference>
<dbReference type="InterPro" id="IPR024909">
    <property type="entry name" value="Cys-tRNA/MSH_ligase"/>
</dbReference>
<dbReference type="SUPFAM" id="SSF52374">
    <property type="entry name" value="Nucleotidylyl transferase"/>
    <property type="match status" value="1"/>
</dbReference>
<feature type="binding site" evidence="10">
    <location>
        <position position="268"/>
    </location>
    <ligand>
        <name>ATP</name>
        <dbReference type="ChEBI" id="CHEBI:30616"/>
    </ligand>
</feature>
<feature type="short sequence motif" description="'KMSKS' region" evidence="10">
    <location>
        <begin position="265"/>
        <end position="269"/>
    </location>
</feature>
<keyword evidence="10" id="KW-0963">Cytoplasm</keyword>
<dbReference type="GeneID" id="95967852"/>
<accession>A0AAX4NGS6</accession>
<comment type="similarity">
    <text evidence="10">Belongs to the class-I aminoacyl-tRNA synthetase family.</text>
</comment>
<evidence type="ECO:0000256" key="7">
    <source>
        <dbReference type="ARBA" id="ARBA00022917"/>
    </source>
</evidence>
<dbReference type="GO" id="GO:0006423">
    <property type="term" value="P:cysteinyl-tRNA aminoacylation"/>
    <property type="evidence" value="ECO:0007669"/>
    <property type="project" value="UniProtKB-UniRule"/>
</dbReference>
<evidence type="ECO:0000256" key="4">
    <source>
        <dbReference type="ARBA" id="ARBA00022741"/>
    </source>
</evidence>
<dbReference type="EMBL" id="CP133772">
    <property type="protein sequence ID" value="WYY00538.1"/>
    <property type="molecule type" value="Genomic_DNA"/>
</dbReference>
<evidence type="ECO:0000256" key="2">
    <source>
        <dbReference type="ARBA" id="ARBA00022598"/>
    </source>
</evidence>
<evidence type="ECO:0000256" key="1">
    <source>
        <dbReference type="ARBA" id="ARBA00001947"/>
    </source>
</evidence>
<dbReference type="NCBIfam" id="TIGR00435">
    <property type="entry name" value="cysS"/>
    <property type="match status" value="1"/>
</dbReference>
<dbReference type="CDD" id="cd00672">
    <property type="entry name" value="CysRS_core"/>
    <property type="match status" value="1"/>
</dbReference>
<dbReference type="InterPro" id="IPR032678">
    <property type="entry name" value="tRNA-synt_1_cat_dom"/>
</dbReference>
<dbReference type="GO" id="GO:0046872">
    <property type="term" value="F:metal ion binding"/>
    <property type="evidence" value="ECO:0007669"/>
    <property type="project" value="UniProtKB-KW"/>
</dbReference>
<dbReference type="RefSeq" id="WP_393970873.1">
    <property type="nucleotide sequence ID" value="NZ_CP133772.1"/>
</dbReference>
<feature type="short sequence motif" description="'HIGH' region" evidence="10">
    <location>
        <begin position="29"/>
        <end position="39"/>
    </location>
</feature>
<feature type="domain" description="tRNA synthetases class I catalytic" evidence="11">
    <location>
        <begin position="14"/>
        <end position="312"/>
    </location>
</feature>
<dbReference type="Proteomes" id="UP001451606">
    <property type="component" value="Chromosome"/>
</dbReference>
<protein>
    <recommendedName>
        <fullName evidence="10">Cysteine--tRNA ligase</fullName>
        <ecNumber evidence="10">6.1.1.16</ecNumber>
    </recommendedName>
    <alternativeName>
        <fullName evidence="10">Cysteinyl-tRNA synthetase</fullName>
        <shortName evidence="10">CysRS</shortName>
    </alternativeName>
</protein>
<comment type="cofactor">
    <cofactor evidence="1">
        <name>Zn(2+)</name>
        <dbReference type="ChEBI" id="CHEBI:29105"/>
    </cofactor>
</comment>
<gene>
    <name evidence="10 12" type="primary">cysS</name>
    <name evidence="12" type="ORF">OXIME_001115</name>
</gene>
<dbReference type="GO" id="GO:0004817">
    <property type="term" value="F:cysteine-tRNA ligase activity"/>
    <property type="evidence" value="ECO:0007669"/>
    <property type="project" value="UniProtKB-UniRule"/>
</dbReference>
<name>A0AAX4NGS6_9ARCH</name>
<keyword evidence="8 10" id="KW-0030">Aminoacyl-tRNA synthetase</keyword>
<comment type="catalytic activity">
    <reaction evidence="9 10">
        <text>tRNA(Cys) + L-cysteine + ATP = L-cysteinyl-tRNA(Cys) + AMP + diphosphate</text>
        <dbReference type="Rhea" id="RHEA:17773"/>
        <dbReference type="Rhea" id="RHEA-COMP:9661"/>
        <dbReference type="Rhea" id="RHEA-COMP:9679"/>
        <dbReference type="ChEBI" id="CHEBI:30616"/>
        <dbReference type="ChEBI" id="CHEBI:33019"/>
        <dbReference type="ChEBI" id="CHEBI:35235"/>
        <dbReference type="ChEBI" id="CHEBI:78442"/>
        <dbReference type="ChEBI" id="CHEBI:78517"/>
        <dbReference type="ChEBI" id="CHEBI:456215"/>
        <dbReference type="EC" id="6.1.1.16"/>
    </reaction>
</comment>
<dbReference type="GO" id="GO:0005829">
    <property type="term" value="C:cytosol"/>
    <property type="evidence" value="ECO:0007669"/>
    <property type="project" value="TreeGrafter"/>
</dbReference>
<dbReference type="Pfam" id="PF01406">
    <property type="entry name" value="tRNA-synt_1e"/>
    <property type="match status" value="1"/>
</dbReference>
<dbReference type="InterPro" id="IPR015803">
    <property type="entry name" value="Cys-tRNA-ligase"/>
</dbReference>
<evidence type="ECO:0000256" key="5">
    <source>
        <dbReference type="ARBA" id="ARBA00022833"/>
    </source>
</evidence>
<evidence type="ECO:0000259" key="11">
    <source>
        <dbReference type="Pfam" id="PF01406"/>
    </source>
</evidence>
<keyword evidence="5" id="KW-0862">Zinc</keyword>
<dbReference type="KEGG" id="omr:OXIME_001115"/>
<dbReference type="InterPro" id="IPR009080">
    <property type="entry name" value="tRNAsynth_Ia_anticodon-bd"/>
</dbReference>
<dbReference type="EC" id="6.1.1.16" evidence="10"/>
<dbReference type="InterPro" id="IPR014729">
    <property type="entry name" value="Rossmann-like_a/b/a_fold"/>
</dbReference>
<evidence type="ECO:0000256" key="8">
    <source>
        <dbReference type="ARBA" id="ARBA00023146"/>
    </source>
</evidence>
<dbReference type="SUPFAM" id="SSF47323">
    <property type="entry name" value="Anticodon-binding domain of a subclass of class I aminoacyl-tRNA synthetases"/>
    <property type="match status" value="1"/>
</dbReference>
<dbReference type="AlphaFoldDB" id="A0AAX4NGS6"/>
<keyword evidence="7 10" id="KW-0648">Protein biosynthesis</keyword>
<comment type="caution">
    <text evidence="10">Lacks conserved residue(s) required for the propagation of feature annotation.</text>
</comment>
<keyword evidence="6 10" id="KW-0067">ATP-binding</keyword>
<keyword evidence="13" id="KW-1185">Reference proteome</keyword>
<evidence type="ECO:0000313" key="12">
    <source>
        <dbReference type="EMBL" id="WYY00538.1"/>
    </source>
</evidence>
<keyword evidence="3" id="KW-0479">Metal-binding</keyword>
<sequence length="458" mass="53023">MMFKNSLSGEVESFHPIRGKRVNMYVCGPTVQESFHIGHARTYIIFDSIAKYMRLSGYSVFYLQNITDIDDKIIKKAQDLCVDYQDVALKYTSEYFDIMHELGVDSVNFYARATEYIPEIISQISRLMEKGHAYIGGDGVYFRVGSFPDYGRLSRQKSEDLLQGNRISENYDKDDEKDFALWKMQKPGEPAWESPWGMGRPGWHIEDTAITETYFGQEYDIHGGGSDLIFPHHEAEIAQMRSISGKETLAKYWIHTGMVTLNGLKMSKSLGNFITISETLKKHNGREIRFALINANYRSTIDFSEKVMEEAEKNVRYLNIIKRRLDLHGDVYGNLDIDAATYKERVKNAMDNDFDFRSAIRIIMDLAATAYREFSNLSFDSVRSILSVFKWADTFLGIFEYDRNPEALKKSVNLLLDLRKKLREDKNYSLSDFIRVSLVEMGVEVQDNGKDVEWWIRD</sequence>
<evidence type="ECO:0000256" key="9">
    <source>
        <dbReference type="ARBA" id="ARBA00047398"/>
    </source>
</evidence>
<dbReference type="Gene3D" id="1.20.120.1910">
    <property type="entry name" value="Cysteine-tRNA ligase, C-terminal anti-codon recognition domain"/>
    <property type="match status" value="1"/>
</dbReference>